<organism evidence="1 2">
    <name type="scientific">Pontibacter populi</name>
    <dbReference type="NCBI Taxonomy" id="890055"/>
    <lineage>
        <taxon>Bacteria</taxon>
        <taxon>Pseudomonadati</taxon>
        <taxon>Bacteroidota</taxon>
        <taxon>Cytophagia</taxon>
        <taxon>Cytophagales</taxon>
        <taxon>Hymenobacteraceae</taxon>
        <taxon>Pontibacter</taxon>
    </lineage>
</organism>
<dbReference type="Pfam" id="PF20289">
    <property type="entry name" value="MComp1"/>
    <property type="match status" value="1"/>
</dbReference>
<reference evidence="1 2" key="1">
    <citation type="submission" date="2021-07" db="EMBL/GenBank/DDBJ databases">
        <authorList>
            <person name="Kim M.K."/>
        </authorList>
    </citation>
    <scope>NUCLEOTIDE SEQUENCE [LARGE SCALE GENOMIC DNA]</scope>
    <source>
        <strain evidence="1 2">HLY7-15</strain>
    </source>
</reference>
<accession>A0ABS6XFZ6</accession>
<keyword evidence="2" id="KW-1185">Reference proteome</keyword>
<dbReference type="RefSeq" id="WP_199111662.1">
    <property type="nucleotide sequence ID" value="NZ_JAHWXQ010000008.1"/>
</dbReference>
<dbReference type="InterPro" id="IPR046905">
    <property type="entry name" value="ABC-3C_MC1"/>
</dbReference>
<gene>
    <name evidence="1" type="ORF">KYK27_17790</name>
</gene>
<comment type="caution">
    <text evidence="1">The sequence shown here is derived from an EMBL/GenBank/DDBJ whole genome shotgun (WGS) entry which is preliminary data.</text>
</comment>
<dbReference type="EMBL" id="JAHWXQ010000008">
    <property type="protein sequence ID" value="MBW3366916.1"/>
    <property type="molecule type" value="Genomic_DNA"/>
</dbReference>
<protein>
    <submittedName>
        <fullName evidence="1">Uncharacterized protein</fullName>
    </submittedName>
</protein>
<name>A0ABS6XFZ6_9BACT</name>
<proteinExistence type="predicted"/>
<dbReference type="Proteomes" id="UP000774935">
    <property type="component" value="Unassembled WGS sequence"/>
</dbReference>
<sequence>MKVEEVKNAILEVVKDHYIVEDPSLISCDLQNILSEDAIKRAVIRIQRRINSAVPMLNTWKTLLIVELKTSSDLKLALKWTSVVQDSLLDPETSDLYLFIAFTEPTALESCLRVESTEQFCRKYVLRPNESPQELLDRSFLCRLESTSQELIGLDPLYNALLDTSSDHIWFDAKEQNRWKVAFLSNLTGGELVDELFTSNGN</sequence>
<evidence type="ECO:0000313" key="2">
    <source>
        <dbReference type="Proteomes" id="UP000774935"/>
    </source>
</evidence>
<evidence type="ECO:0000313" key="1">
    <source>
        <dbReference type="EMBL" id="MBW3366916.1"/>
    </source>
</evidence>